<evidence type="ECO:0000313" key="11">
    <source>
        <dbReference type="EMBL" id="CAL4098681.1"/>
    </source>
</evidence>
<dbReference type="FunFam" id="1.20.1250.20:FF:000218">
    <property type="entry name" value="facilitated trehalose transporter Tret1"/>
    <property type="match status" value="1"/>
</dbReference>
<reference evidence="11 12" key="1">
    <citation type="submission" date="2024-05" db="EMBL/GenBank/DDBJ databases">
        <authorList>
            <person name="Wallberg A."/>
        </authorList>
    </citation>
    <scope>NUCLEOTIDE SEQUENCE [LARGE SCALE GENOMIC DNA]</scope>
</reference>
<feature type="coiled-coil region" evidence="8">
    <location>
        <begin position="228"/>
        <end position="255"/>
    </location>
</feature>
<dbReference type="InterPro" id="IPR020846">
    <property type="entry name" value="MFS_dom"/>
</dbReference>
<comment type="caution">
    <text evidence="11">The sequence shown here is derived from an EMBL/GenBank/DDBJ whole genome shotgun (WGS) entry which is preliminary data.</text>
</comment>
<keyword evidence="8" id="KW-0175">Coiled coil</keyword>
<keyword evidence="7 9" id="KW-0472">Membrane</keyword>
<keyword evidence="6 9" id="KW-1133">Transmembrane helix</keyword>
<comment type="subcellular location">
    <subcellularLocation>
        <location evidence="1">Cell membrane</location>
        <topology evidence="1">Multi-pass membrane protein</topology>
    </subcellularLocation>
</comment>
<evidence type="ECO:0000256" key="3">
    <source>
        <dbReference type="ARBA" id="ARBA00022475"/>
    </source>
</evidence>
<dbReference type="GO" id="GO:0005886">
    <property type="term" value="C:plasma membrane"/>
    <property type="evidence" value="ECO:0007669"/>
    <property type="project" value="UniProtKB-SubCell"/>
</dbReference>
<evidence type="ECO:0000256" key="7">
    <source>
        <dbReference type="ARBA" id="ARBA00023136"/>
    </source>
</evidence>
<accession>A0AAV2QWG1</accession>
<sequence>MASSMQDLIHRHRPHRFPQVLASLMVAMGPLATGLGRGYSSPALASMQIPLPVNHTYKHPYHFTITPDEGSWIASLSLLGAFFGGIPGGIAMGYGRRNVLIAVSLPFALCWLLTVFASNVKMVYASSFLCGLFSAVVSLVTPVYISEIAHPDIRGCLCSVAKLAASVGMLLSFLLGVYLDWRQLAMVASIAPVLLFLALMLVPETPSYLLYSRREKEAQSSLLWLRGGDDITLELETMRANINEMKNEDETFQESLVTCYRELTTDLAKPLLITCGLMVFQKFSGANAFNFYAVPILSEAFVGINPYSAAVVVGLLQILAGMVSSVLIDTAGRLPLLIVSNLLMSVALAGFGTFLYVNETMSATAGKDWMPLTCALVFQVAYSLGISPIAWLYIGELFPLKHRGLGAIANSVSYACSFASVKTFVDFQNLLGLYGAFWLYSIIALVGLIFTIVIVPETKGTGLQEMQTKGPSPERYIPIYEPGTQNRMLS</sequence>
<dbReference type="PROSITE" id="PS50850">
    <property type="entry name" value="MFS"/>
    <property type="match status" value="1"/>
</dbReference>
<keyword evidence="5 9" id="KW-0812">Transmembrane</keyword>
<feature type="transmembrane region" description="Helical" evidence="9">
    <location>
        <begin position="20"/>
        <end position="39"/>
    </location>
</feature>
<feature type="transmembrane region" description="Helical" evidence="9">
    <location>
        <begin position="306"/>
        <end position="327"/>
    </location>
</feature>
<evidence type="ECO:0000256" key="6">
    <source>
        <dbReference type="ARBA" id="ARBA00022989"/>
    </source>
</evidence>
<evidence type="ECO:0000256" key="8">
    <source>
        <dbReference type="SAM" id="Coils"/>
    </source>
</evidence>
<keyword evidence="12" id="KW-1185">Reference proteome</keyword>
<evidence type="ECO:0000256" key="2">
    <source>
        <dbReference type="ARBA" id="ARBA00022448"/>
    </source>
</evidence>
<feature type="transmembrane region" description="Helical" evidence="9">
    <location>
        <begin position="334"/>
        <end position="357"/>
    </location>
</feature>
<dbReference type="EMBL" id="CAXKWB010010615">
    <property type="protein sequence ID" value="CAL4098681.1"/>
    <property type="molecule type" value="Genomic_DNA"/>
</dbReference>
<gene>
    <name evidence="11" type="ORF">MNOR_LOCUS16300</name>
</gene>
<feature type="transmembrane region" description="Helical" evidence="9">
    <location>
        <begin position="157"/>
        <end position="178"/>
    </location>
</feature>
<keyword evidence="3" id="KW-1003">Cell membrane</keyword>
<dbReference type="PANTHER" id="PTHR48021">
    <property type="match status" value="1"/>
</dbReference>
<dbReference type="InterPro" id="IPR003663">
    <property type="entry name" value="Sugar/inositol_transpt"/>
</dbReference>
<feature type="transmembrane region" description="Helical" evidence="9">
    <location>
        <begin position="184"/>
        <end position="203"/>
    </location>
</feature>
<evidence type="ECO:0000259" key="10">
    <source>
        <dbReference type="PROSITE" id="PS50850"/>
    </source>
</evidence>
<feature type="domain" description="Major facilitator superfamily (MFS) profile" evidence="10">
    <location>
        <begin position="22"/>
        <end position="459"/>
    </location>
</feature>
<dbReference type="InterPro" id="IPR005828">
    <property type="entry name" value="MFS_sugar_transport-like"/>
</dbReference>
<keyword evidence="4" id="KW-0762">Sugar transport</keyword>
<dbReference type="SUPFAM" id="SSF103473">
    <property type="entry name" value="MFS general substrate transporter"/>
    <property type="match status" value="1"/>
</dbReference>
<evidence type="ECO:0000256" key="4">
    <source>
        <dbReference type="ARBA" id="ARBA00022597"/>
    </source>
</evidence>
<feature type="transmembrane region" description="Helical" evidence="9">
    <location>
        <begin position="437"/>
        <end position="456"/>
    </location>
</feature>
<dbReference type="AlphaFoldDB" id="A0AAV2QWG1"/>
<name>A0AAV2QWG1_MEGNR</name>
<evidence type="ECO:0000256" key="9">
    <source>
        <dbReference type="SAM" id="Phobius"/>
    </source>
</evidence>
<evidence type="ECO:0000313" key="12">
    <source>
        <dbReference type="Proteomes" id="UP001497623"/>
    </source>
</evidence>
<dbReference type="InterPro" id="IPR036259">
    <property type="entry name" value="MFS_trans_sf"/>
</dbReference>
<dbReference type="Proteomes" id="UP001497623">
    <property type="component" value="Unassembled WGS sequence"/>
</dbReference>
<feature type="transmembrane region" description="Helical" evidence="9">
    <location>
        <begin position="369"/>
        <end position="393"/>
    </location>
</feature>
<feature type="transmembrane region" description="Helical" evidence="9">
    <location>
        <begin position="72"/>
        <end position="92"/>
    </location>
</feature>
<dbReference type="PANTHER" id="PTHR48021:SF34">
    <property type="entry name" value="FACILITATED TREHALOSE TRANSPORTER TRET1-2 HOMOLOG-LIKE PROTEIN"/>
    <property type="match status" value="1"/>
</dbReference>
<dbReference type="InterPro" id="IPR050549">
    <property type="entry name" value="MFS_Trehalose_Transporter"/>
</dbReference>
<dbReference type="PRINTS" id="PR00171">
    <property type="entry name" value="SUGRTRNSPORT"/>
</dbReference>
<proteinExistence type="predicted"/>
<organism evidence="11 12">
    <name type="scientific">Meganyctiphanes norvegica</name>
    <name type="common">Northern krill</name>
    <name type="synonym">Thysanopoda norvegica</name>
    <dbReference type="NCBI Taxonomy" id="48144"/>
    <lineage>
        <taxon>Eukaryota</taxon>
        <taxon>Metazoa</taxon>
        <taxon>Ecdysozoa</taxon>
        <taxon>Arthropoda</taxon>
        <taxon>Crustacea</taxon>
        <taxon>Multicrustacea</taxon>
        <taxon>Malacostraca</taxon>
        <taxon>Eumalacostraca</taxon>
        <taxon>Eucarida</taxon>
        <taxon>Euphausiacea</taxon>
        <taxon>Euphausiidae</taxon>
        <taxon>Meganyctiphanes</taxon>
    </lineage>
</organism>
<protein>
    <recommendedName>
        <fullName evidence="10">Major facilitator superfamily (MFS) profile domain-containing protein</fullName>
    </recommendedName>
</protein>
<dbReference type="GO" id="GO:0022857">
    <property type="term" value="F:transmembrane transporter activity"/>
    <property type="evidence" value="ECO:0007669"/>
    <property type="project" value="InterPro"/>
</dbReference>
<feature type="transmembrane region" description="Helical" evidence="9">
    <location>
        <begin position="99"/>
        <end position="117"/>
    </location>
</feature>
<dbReference type="Gene3D" id="1.20.1250.20">
    <property type="entry name" value="MFS general substrate transporter like domains"/>
    <property type="match status" value="1"/>
</dbReference>
<evidence type="ECO:0000256" key="1">
    <source>
        <dbReference type="ARBA" id="ARBA00004651"/>
    </source>
</evidence>
<feature type="transmembrane region" description="Helical" evidence="9">
    <location>
        <begin position="123"/>
        <end position="145"/>
    </location>
</feature>
<evidence type="ECO:0000256" key="5">
    <source>
        <dbReference type="ARBA" id="ARBA00022692"/>
    </source>
</evidence>
<keyword evidence="2" id="KW-0813">Transport</keyword>
<dbReference type="Pfam" id="PF00083">
    <property type="entry name" value="Sugar_tr"/>
    <property type="match status" value="1"/>
</dbReference>